<sequence>MFHPSLINANGRLNPVALCIPVGMRLHRKAVKAYQVETSLIDWVYTMVQECNPAIDRTTCAGSSVFSKVTKSISILVAVHQRRDVMRVGAHRCSSMMKYVRPWSEGIFRSLDGGYPDP</sequence>
<dbReference type="RefSeq" id="WP_075276899.1">
    <property type="nucleotide sequence ID" value="NZ_CP016908.1"/>
</dbReference>
<dbReference type="KEGG" id="pabo:BCY86_05720"/>
<dbReference type="EMBL" id="CP016908">
    <property type="protein sequence ID" value="APS00235.1"/>
    <property type="molecule type" value="Genomic_DNA"/>
</dbReference>
<accession>A0A1L6MXR3</accession>
<organism evidence="1 2">
    <name type="scientific">Pajaroellobacter abortibovis</name>
    <dbReference type="NCBI Taxonomy" id="1882918"/>
    <lineage>
        <taxon>Bacteria</taxon>
        <taxon>Pseudomonadati</taxon>
        <taxon>Myxococcota</taxon>
        <taxon>Polyangia</taxon>
        <taxon>Polyangiales</taxon>
        <taxon>Polyangiaceae</taxon>
    </lineage>
</organism>
<evidence type="ECO:0000313" key="2">
    <source>
        <dbReference type="Proteomes" id="UP000185544"/>
    </source>
</evidence>
<evidence type="ECO:0000313" key="1">
    <source>
        <dbReference type="EMBL" id="APS00235.1"/>
    </source>
</evidence>
<dbReference type="Proteomes" id="UP000185544">
    <property type="component" value="Chromosome"/>
</dbReference>
<dbReference type="STRING" id="1882918.BCY86_05720"/>
<reference evidence="1 2" key="1">
    <citation type="submission" date="2016-08" db="EMBL/GenBank/DDBJ databases">
        <title>Identification and validation of antigenic proteins from Pajaroellobacter abortibovis using de-novo genome sequence assembly and reverse vaccinology.</title>
        <authorList>
            <person name="Welly B.T."/>
            <person name="Miller M.R."/>
            <person name="Stott J.L."/>
            <person name="Blanchard M.T."/>
            <person name="Islas-Trejo A.D."/>
            <person name="O'Rourke S.M."/>
            <person name="Young A.E."/>
            <person name="Medrano J.F."/>
            <person name="Van Eenennaam A.L."/>
        </authorList>
    </citation>
    <scope>NUCLEOTIDE SEQUENCE [LARGE SCALE GENOMIC DNA]</scope>
    <source>
        <strain evidence="1 2">BTF92-0548A/99-0131</strain>
    </source>
</reference>
<keyword evidence="2" id="KW-1185">Reference proteome</keyword>
<gene>
    <name evidence="1" type="ORF">BCY86_05720</name>
</gene>
<dbReference type="AlphaFoldDB" id="A0A1L6MXR3"/>
<protein>
    <submittedName>
        <fullName evidence="1">Uncharacterized protein</fullName>
    </submittedName>
</protein>
<name>A0A1L6MXR3_9BACT</name>
<proteinExistence type="predicted"/>